<dbReference type="STRING" id="1123866.NT01SARS_0285"/>
<name>J4UZJ1_9GAMM</name>
<organism evidence="1 2">
    <name type="scientific">SAR86 cluster bacterium SAR86A</name>
    <dbReference type="NCBI Taxonomy" id="1123866"/>
    <lineage>
        <taxon>Bacteria</taxon>
        <taxon>Pseudomonadati</taxon>
        <taxon>Pseudomonadota</taxon>
        <taxon>Gammaproteobacteria</taxon>
        <taxon>SAR86 cluster</taxon>
    </lineage>
</organism>
<dbReference type="EMBL" id="JH611156">
    <property type="protein sequence ID" value="EJP71807.1"/>
    <property type="molecule type" value="Genomic_DNA"/>
</dbReference>
<dbReference type="Proteomes" id="UP000010305">
    <property type="component" value="Unassembled WGS sequence"/>
</dbReference>
<dbReference type="SUPFAM" id="SSF53067">
    <property type="entry name" value="Actin-like ATPase domain"/>
    <property type="match status" value="1"/>
</dbReference>
<protein>
    <submittedName>
        <fullName evidence="1">Peptidase, M22 family</fullName>
    </submittedName>
</protein>
<gene>
    <name evidence="1" type="ORF">NT01SARS_0285</name>
</gene>
<dbReference type="InterPro" id="IPR043129">
    <property type="entry name" value="ATPase_NBD"/>
</dbReference>
<dbReference type="HOGENOM" id="CLU_1804855_0_0_6"/>
<accession>J4UZJ1</accession>
<evidence type="ECO:0000313" key="2">
    <source>
        <dbReference type="Proteomes" id="UP000010305"/>
    </source>
</evidence>
<dbReference type="AlphaFoldDB" id="J4UZJ1"/>
<reference evidence="1 2" key="1">
    <citation type="journal article" date="2012" name="ISME J.">
        <title>Genomic insights to SAR86, an abundant and uncultivated marine bacterial lineage.</title>
        <authorList>
            <person name="Dupont C.L."/>
            <person name="Rusch D.B."/>
            <person name="Yooseph S."/>
            <person name="Lombardo M.J."/>
            <person name="Richter R.A."/>
            <person name="Valas R."/>
            <person name="Novotny M."/>
            <person name="Yee-Greenbaum J."/>
            <person name="Selengut J.D."/>
            <person name="Haft D.H."/>
            <person name="Halpern A.L."/>
            <person name="Lasken R.S."/>
            <person name="Nealson K."/>
            <person name="Friedman R."/>
            <person name="Venter J.C."/>
        </authorList>
    </citation>
    <scope>NUCLEOTIDE SEQUENCE [LARGE SCALE GENOMIC DNA]</scope>
</reference>
<dbReference type="Gene3D" id="3.30.420.40">
    <property type="match status" value="1"/>
</dbReference>
<proteinExistence type="predicted"/>
<sequence>MNILAFQSSGDQTSVSIMLDDEINSFNYKHNRKDRPNWNMFLENIGLNNAFALEDVDLFAFSNCQNSYTATRSIASYLKGVAVACKKPLIVIEDDNSVFLESSDVAKLAKDKFDKNNQDVARFDPNFANPIYKTDTTYKKINE</sequence>
<evidence type="ECO:0000313" key="1">
    <source>
        <dbReference type="EMBL" id="EJP71807.1"/>
    </source>
</evidence>